<dbReference type="SUPFAM" id="SSF50447">
    <property type="entry name" value="Translation proteins"/>
    <property type="match status" value="1"/>
</dbReference>
<gene>
    <name evidence="5 8" type="primary">rimM</name>
    <name evidence="8" type="ORF">NMU02_07460</name>
</gene>
<dbReference type="InterPro" id="IPR056792">
    <property type="entry name" value="PRC_RimM"/>
</dbReference>
<protein>
    <recommendedName>
        <fullName evidence="5">Ribosome maturation factor RimM</fullName>
    </recommendedName>
</protein>
<keyword evidence="3 5" id="KW-0698">rRNA processing</keyword>
<dbReference type="SUPFAM" id="SSF50346">
    <property type="entry name" value="PRC-barrel domain"/>
    <property type="match status" value="1"/>
</dbReference>
<comment type="function">
    <text evidence="5">An accessory protein needed during the final step in the assembly of 30S ribosomal subunit, possibly for assembly of the head region. Essential for efficient processing of 16S rRNA. May be needed both before and after RbfA during the maturation of 16S rRNA. It has affinity for free ribosomal 30S subunits but not for 70S ribosomes.</text>
</comment>
<dbReference type="HAMAP" id="MF_00014">
    <property type="entry name" value="Ribosome_mat_RimM"/>
    <property type="match status" value="1"/>
</dbReference>
<sequence length="173" mass="19852">MIKRDELIKIGTFNKPHGIHGEVSFIFTDDIFDRTECPYLVCEIDGIFVPFFIEEYRFKSDTSALIKFEDIDTEEEARLFTNLTVYFPKTYLGDEEEIEEAQVDYFIGYTISDATLGSLGKIIDIDDATINILFVVEHEGKEVLIPANDDFVVSVDEENKIIYMSIPPELLTL</sequence>
<comment type="subcellular location">
    <subcellularLocation>
        <location evidence="5">Cytoplasm</location>
    </subcellularLocation>
</comment>
<dbReference type="Pfam" id="PF01782">
    <property type="entry name" value="RimM"/>
    <property type="match status" value="1"/>
</dbReference>
<dbReference type="Proteomes" id="UP001205603">
    <property type="component" value="Unassembled WGS sequence"/>
</dbReference>
<feature type="domain" description="RimM N-terminal" evidence="6">
    <location>
        <begin position="10"/>
        <end position="89"/>
    </location>
</feature>
<dbReference type="PANTHER" id="PTHR33692">
    <property type="entry name" value="RIBOSOME MATURATION FACTOR RIMM"/>
    <property type="match status" value="1"/>
</dbReference>
<evidence type="ECO:0000256" key="3">
    <source>
        <dbReference type="ARBA" id="ARBA00022552"/>
    </source>
</evidence>
<keyword evidence="9" id="KW-1185">Reference proteome</keyword>
<name>A0ABT1MHS1_9BACT</name>
<dbReference type="InterPro" id="IPR009000">
    <property type="entry name" value="Transl_B-barrel_sf"/>
</dbReference>
<dbReference type="Gene3D" id="2.40.30.60">
    <property type="entry name" value="RimM"/>
    <property type="match status" value="1"/>
</dbReference>
<comment type="subunit">
    <text evidence="5">Binds ribosomal protein uS19.</text>
</comment>
<keyword evidence="2 5" id="KW-0690">Ribosome biogenesis</keyword>
<dbReference type="Gene3D" id="2.30.30.240">
    <property type="entry name" value="PRC-barrel domain"/>
    <property type="match status" value="1"/>
</dbReference>
<keyword evidence="1 5" id="KW-0963">Cytoplasm</keyword>
<dbReference type="EMBL" id="JANDHW010000006">
    <property type="protein sequence ID" value="MCP9611924.1"/>
    <property type="molecule type" value="Genomic_DNA"/>
</dbReference>
<dbReference type="InterPro" id="IPR011033">
    <property type="entry name" value="PRC_barrel-like_sf"/>
</dbReference>
<evidence type="ECO:0000259" key="6">
    <source>
        <dbReference type="Pfam" id="PF01782"/>
    </source>
</evidence>
<proteinExistence type="inferred from homology"/>
<dbReference type="PANTHER" id="PTHR33692:SF1">
    <property type="entry name" value="RIBOSOME MATURATION FACTOR RIMM"/>
    <property type="match status" value="1"/>
</dbReference>
<evidence type="ECO:0000256" key="2">
    <source>
        <dbReference type="ARBA" id="ARBA00022517"/>
    </source>
</evidence>
<feature type="domain" description="Ribosome maturation factor RimM PRC barrel" evidence="7">
    <location>
        <begin position="105"/>
        <end position="170"/>
    </location>
</feature>
<dbReference type="NCBIfam" id="TIGR02273">
    <property type="entry name" value="16S_RimM"/>
    <property type="match status" value="1"/>
</dbReference>
<evidence type="ECO:0000259" key="7">
    <source>
        <dbReference type="Pfam" id="PF24986"/>
    </source>
</evidence>
<dbReference type="InterPro" id="IPR036976">
    <property type="entry name" value="RimM_N_sf"/>
</dbReference>
<comment type="similarity">
    <text evidence="5">Belongs to the RimM family.</text>
</comment>
<comment type="caution">
    <text evidence="8">The sequence shown here is derived from an EMBL/GenBank/DDBJ whole genome shotgun (WGS) entry which is preliminary data.</text>
</comment>
<dbReference type="RefSeq" id="WP_255027054.1">
    <property type="nucleotide sequence ID" value="NZ_JANDHW010000006.1"/>
</dbReference>
<evidence type="ECO:0000256" key="4">
    <source>
        <dbReference type="ARBA" id="ARBA00023186"/>
    </source>
</evidence>
<evidence type="ECO:0000313" key="9">
    <source>
        <dbReference type="Proteomes" id="UP001205603"/>
    </source>
</evidence>
<reference evidence="8 9" key="1">
    <citation type="submission" date="2022-07" db="EMBL/GenBank/DDBJ databases">
        <title>Fecal culturing of patients with breast cancer.</title>
        <authorList>
            <person name="Teng N.M.Y."/>
            <person name="Kiu R."/>
            <person name="Evans R."/>
            <person name="Baker D.J."/>
            <person name="Zenner C."/>
            <person name="Robinson S.D."/>
            <person name="Hall L.J."/>
        </authorList>
    </citation>
    <scope>NUCLEOTIDE SEQUENCE [LARGE SCALE GENOMIC DNA]</scope>
    <source>
        <strain evidence="8 9">LH1063</strain>
    </source>
</reference>
<evidence type="ECO:0000256" key="1">
    <source>
        <dbReference type="ARBA" id="ARBA00022490"/>
    </source>
</evidence>
<dbReference type="InterPro" id="IPR002676">
    <property type="entry name" value="RimM_N"/>
</dbReference>
<organism evidence="8 9">
    <name type="scientific">Coprobacter tertius</name>
    <dbReference type="NCBI Taxonomy" id="2944915"/>
    <lineage>
        <taxon>Bacteria</taxon>
        <taxon>Pseudomonadati</taxon>
        <taxon>Bacteroidota</taxon>
        <taxon>Bacteroidia</taxon>
        <taxon>Bacteroidales</taxon>
        <taxon>Barnesiellaceae</taxon>
        <taxon>Coprobacter</taxon>
    </lineage>
</organism>
<comment type="domain">
    <text evidence="5">The PRC barrel domain binds ribosomal protein uS19.</text>
</comment>
<evidence type="ECO:0000256" key="5">
    <source>
        <dbReference type="HAMAP-Rule" id="MF_00014"/>
    </source>
</evidence>
<accession>A0ABT1MHS1</accession>
<dbReference type="InterPro" id="IPR011961">
    <property type="entry name" value="RimM"/>
</dbReference>
<keyword evidence="4 5" id="KW-0143">Chaperone</keyword>
<dbReference type="Pfam" id="PF24986">
    <property type="entry name" value="PRC_RimM"/>
    <property type="match status" value="1"/>
</dbReference>
<evidence type="ECO:0000313" key="8">
    <source>
        <dbReference type="EMBL" id="MCP9611924.1"/>
    </source>
</evidence>